<name>A0A7S2Q6Q9_9DINO</name>
<dbReference type="AlphaFoldDB" id="A0A7S2Q6Q9"/>
<reference evidence="3" key="1">
    <citation type="submission" date="2021-01" db="EMBL/GenBank/DDBJ databases">
        <authorList>
            <person name="Corre E."/>
            <person name="Pelletier E."/>
            <person name="Niang G."/>
            <person name="Scheremetjew M."/>
            <person name="Finn R."/>
            <person name="Kale V."/>
            <person name="Holt S."/>
            <person name="Cochrane G."/>
            <person name="Meng A."/>
            <person name="Brown T."/>
            <person name="Cohen L."/>
        </authorList>
    </citation>
    <scope>NUCLEOTIDE SEQUENCE</scope>
    <source>
        <strain evidence="3">RCC3387</strain>
    </source>
</reference>
<feature type="compositionally biased region" description="Low complexity" evidence="2">
    <location>
        <begin position="267"/>
        <end position="283"/>
    </location>
</feature>
<dbReference type="InterPro" id="IPR038791">
    <property type="entry name" value="Cfap97/Hemingway"/>
</dbReference>
<organism evidence="3">
    <name type="scientific">Zooxanthella nutricula</name>
    <dbReference type="NCBI Taxonomy" id="1333877"/>
    <lineage>
        <taxon>Eukaryota</taxon>
        <taxon>Sar</taxon>
        <taxon>Alveolata</taxon>
        <taxon>Dinophyceae</taxon>
        <taxon>Peridiniales</taxon>
        <taxon>Peridiniales incertae sedis</taxon>
        <taxon>Zooxanthella</taxon>
    </lineage>
</organism>
<sequence length="294" mass="31906">MVHLKTNFKRDMMLNYRHDTIERDNMLMLQKMHDFARKAEYMPSRTNSLPVLRCPGGPAQQREYDRIMLANGKLLHRLRNMQGELNAKKMEEKYAKSMEYVRIGCEYPPPLLRRRAPRGSRSSLTRLPGSDAAAAQGAAPPLDPGAVAQDPEECGELRYVMTEPRLVDGVPYFVEMATDGRVLAISIYNADADRGFELLVGEDNVQRLLEEVAGDFGAVADRLFVDGDRLLIAAGPLRAAIGATDDGDSSVAVADDEESPGAAGYYSDSTPGADAAAAASDPAELGPGEGGVSM</sequence>
<dbReference type="InterPro" id="IPR029488">
    <property type="entry name" value="Hmw/CFAP97"/>
</dbReference>
<dbReference type="PANTHER" id="PTHR23035">
    <property type="entry name" value="CILIA- AND FLAGELLA-ASSOCIATED PROTEIN 97-RELATED"/>
    <property type="match status" value="1"/>
</dbReference>
<dbReference type="EMBL" id="HBGW01082215">
    <property type="protein sequence ID" value="CAD9634364.1"/>
    <property type="molecule type" value="Transcribed_RNA"/>
</dbReference>
<proteinExistence type="inferred from homology"/>
<dbReference type="Pfam" id="PF13879">
    <property type="entry name" value="Hmw_CFAP97"/>
    <property type="match status" value="1"/>
</dbReference>
<evidence type="ECO:0000256" key="2">
    <source>
        <dbReference type="SAM" id="MobiDB-lite"/>
    </source>
</evidence>
<evidence type="ECO:0000256" key="1">
    <source>
        <dbReference type="ARBA" id="ARBA00008315"/>
    </source>
</evidence>
<evidence type="ECO:0000313" key="3">
    <source>
        <dbReference type="EMBL" id="CAD9634364.1"/>
    </source>
</evidence>
<gene>
    <name evidence="3" type="ORF">BRAN1462_LOCUS52186</name>
</gene>
<feature type="compositionally biased region" description="Low complexity" evidence="2">
    <location>
        <begin position="119"/>
        <end position="146"/>
    </location>
</feature>
<protein>
    <submittedName>
        <fullName evidence="3">Uncharacterized protein</fullName>
    </submittedName>
</protein>
<feature type="region of interest" description="Disordered" evidence="2">
    <location>
        <begin position="246"/>
        <end position="294"/>
    </location>
</feature>
<dbReference type="PANTHER" id="PTHR23035:SF2">
    <property type="entry name" value="KIAA1430 HOMOLOGUE"/>
    <property type="match status" value="1"/>
</dbReference>
<comment type="similarity">
    <text evidence="1">Belongs to the CFAP97 family.</text>
</comment>
<accession>A0A7S2Q6Q9</accession>
<feature type="region of interest" description="Disordered" evidence="2">
    <location>
        <begin position="112"/>
        <end position="149"/>
    </location>
</feature>